<dbReference type="STRING" id="1280954.HPO_12648"/>
<dbReference type="PANTHER" id="PTHR39217:SF1">
    <property type="entry name" value="GLUTATHIONE SYNTHETASE"/>
    <property type="match status" value="1"/>
</dbReference>
<dbReference type="Pfam" id="PF02955">
    <property type="entry name" value="GSH-S_ATP"/>
    <property type="match status" value="1"/>
</dbReference>
<comment type="caution">
    <text evidence="2">The sequence shown here is derived from an EMBL/GenBank/DDBJ whole genome shotgun (WGS) entry which is preliminary data.</text>
</comment>
<dbReference type="Proteomes" id="UP000027100">
    <property type="component" value="Unassembled WGS sequence"/>
</dbReference>
<reference evidence="2 3" key="1">
    <citation type="journal article" date="2014" name="Antonie Van Leeuwenhoek">
        <title>Hyphomonas beringensis sp. nov. and Hyphomonas chukchiensis sp. nov., isolated from surface seawater of the Bering Sea and Chukchi Sea.</title>
        <authorList>
            <person name="Li C."/>
            <person name="Lai Q."/>
            <person name="Li G."/>
            <person name="Dong C."/>
            <person name="Wang J."/>
            <person name="Liao Y."/>
            <person name="Shao Z."/>
        </authorList>
    </citation>
    <scope>NUCLEOTIDE SEQUENCE [LARGE SCALE GENOMIC DNA]</scope>
    <source>
        <strain evidence="2 3">PS728</strain>
    </source>
</reference>
<dbReference type="PATRIC" id="fig|1280954.3.peg.2560"/>
<feature type="domain" description="Prokaryotic glutathione synthetase ATP-binding" evidence="1">
    <location>
        <begin position="166"/>
        <end position="242"/>
    </location>
</feature>
<dbReference type="AlphaFoldDB" id="A0A062VHB0"/>
<dbReference type="PANTHER" id="PTHR39217">
    <property type="match status" value="1"/>
</dbReference>
<dbReference type="GO" id="GO:0005524">
    <property type="term" value="F:ATP binding"/>
    <property type="evidence" value="ECO:0007669"/>
    <property type="project" value="InterPro"/>
</dbReference>
<name>A0A062VHB0_9PROT</name>
<dbReference type="RefSeq" id="WP_035599358.1">
    <property type="nucleotide sequence ID" value="NZ_ARYM01000014.1"/>
</dbReference>
<dbReference type="Gene3D" id="3.30.470.20">
    <property type="entry name" value="ATP-grasp fold, B domain"/>
    <property type="match status" value="1"/>
</dbReference>
<dbReference type="SUPFAM" id="SSF56059">
    <property type="entry name" value="Glutathione synthetase ATP-binding domain-like"/>
    <property type="match status" value="1"/>
</dbReference>
<proteinExistence type="predicted"/>
<sequence>MKKVAYLASRVTIPGSMIRRTDAFEHDFMMDALRSPFRARGLEVVDVCWDDPKVDWTQFEAAIIGTTWDYWDRLEEFLAALDAIGKQTRLYNPADLVRWNSRKTYLRDLEAKGARLIPTLWLDTCGEAEAKAAFDALGADTVVFKRQVGAGAKDQHKLSRGEAIPQMKHPMMAQPFLPMIQKEGELSFIFIDGEFCHALIKRAQPGDYRIQSSYGGREEVLHPSADDLAAARAILSALDEAPLYGRVDMLRGEDGALLLMELEVIEPYLYPKEGPGLGERMAAAVAKRIGAA</sequence>
<organism evidence="2 3">
    <name type="scientific">Hyphomonas polymorpha PS728</name>
    <dbReference type="NCBI Taxonomy" id="1280954"/>
    <lineage>
        <taxon>Bacteria</taxon>
        <taxon>Pseudomonadati</taxon>
        <taxon>Pseudomonadota</taxon>
        <taxon>Alphaproteobacteria</taxon>
        <taxon>Hyphomonadales</taxon>
        <taxon>Hyphomonadaceae</taxon>
        <taxon>Hyphomonas</taxon>
    </lineage>
</organism>
<accession>A0A062VHB0</accession>
<evidence type="ECO:0000313" key="3">
    <source>
        <dbReference type="Proteomes" id="UP000027100"/>
    </source>
</evidence>
<dbReference type="EMBL" id="ARYM01000014">
    <property type="protein sequence ID" value="KCZ97914.1"/>
    <property type="molecule type" value="Genomic_DNA"/>
</dbReference>
<dbReference type="InterPro" id="IPR053191">
    <property type="entry name" value="DcsG_Biosynth_Enzyme"/>
</dbReference>
<evidence type="ECO:0000313" key="2">
    <source>
        <dbReference type="EMBL" id="KCZ97914.1"/>
    </source>
</evidence>
<gene>
    <name evidence="2" type="ORF">HPO_12648</name>
</gene>
<evidence type="ECO:0000259" key="1">
    <source>
        <dbReference type="Pfam" id="PF02955"/>
    </source>
</evidence>
<keyword evidence="3" id="KW-1185">Reference proteome</keyword>
<dbReference type="OrthoDB" id="3373978at2"/>
<dbReference type="InterPro" id="IPR004218">
    <property type="entry name" value="GSHS_ATP-bd"/>
</dbReference>
<dbReference type="GO" id="GO:0004363">
    <property type="term" value="F:glutathione synthase activity"/>
    <property type="evidence" value="ECO:0007669"/>
    <property type="project" value="InterPro"/>
</dbReference>
<dbReference type="eggNOG" id="COG0189">
    <property type="taxonomic scope" value="Bacteria"/>
</dbReference>
<dbReference type="InterPro" id="IPR013815">
    <property type="entry name" value="ATP_grasp_subdomain_1"/>
</dbReference>
<dbReference type="Gene3D" id="3.30.1490.20">
    <property type="entry name" value="ATP-grasp fold, A domain"/>
    <property type="match status" value="1"/>
</dbReference>
<protein>
    <recommendedName>
        <fullName evidence="1">Prokaryotic glutathione synthetase ATP-binding domain-containing protein</fullName>
    </recommendedName>
</protein>